<keyword evidence="6" id="KW-1185">Reference proteome</keyword>
<feature type="transmembrane region" description="Helical" evidence="3">
    <location>
        <begin position="187"/>
        <end position="206"/>
    </location>
</feature>
<accession>A0AA38REA5</accession>
<evidence type="ECO:0000256" key="1">
    <source>
        <dbReference type="ARBA" id="ARBA00022723"/>
    </source>
</evidence>
<name>A0AA38REA5_9PEZI</name>
<protein>
    <submittedName>
        <fullName evidence="5">Heavy metal translocatin</fullName>
    </submittedName>
</protein>
<dbReference type="PANTHER" id="PTHR43520">
    <property type="entry name" value="ATP7, ISOFORM B"/>
    <property type="match status" value="1"/>
</dbReference>
<evidence type="ECO:0000256" key="3">
    <source>
        <dbReference type="SAM" id="Phobius"/>
    </source>
</evidence>
<dbReference type="AlphaFoldDB" id="A0AA38REA5"/>
<keyword evidence="3" id="KW-0472">Membrane</keyword>
<sequence length="473" mass="51944">MAPALVKVICDLGYEANLEHVPELTPPPGLGPRPTADLWKASYSIGAAVIFEGKSHLNEIVEAIEDVGYQAKLSEAVDLSKDTAQDSRRAAAIRTDGMYYFTIRAILSAISAADPAFSPTIYHPPTVEERARQMHARIRQRIFYRVLLSLLVAIPAFIIGIVFMALAPPTNPGRQYLMEQLRGVTRAEWALFIMATPVYFFAADIFHRRTIKELHSLWKPDSPVPILRRFYRFGSMDMLMSFGTTIAYFSSIVQLVIAANLPDMANLEGNTTYFDSVVFLTMFLLIGRLIEAYSKAKTGEAVTMLGKLRPKEALLVLPDDGHGGAGRSQSVPIDMLDFGDTVRVVQGGSPPWDGVLLQGEGEFDESSLNGESRFVKKTIGDPVYSGTINKGGPILIRTTGTSGDSMLDRIIKVVREGQARRAPIERVADALTSYFVPVVTLIAISTWLIWLSLGLSGTLPEEFLDVAAGGWPF</sequence>
<feature type="transmembrane region" description="Helical" evidence="3">
    <location>
        <begin position="430"/>
        <end position="450"/>
    </location>
</feature>
<dbReference type="PANTHER" id="PTHR43520:SF32">
    <property type="entry name" value="COPPER RESISTANCE P-TYPE ATPASE (EUROFUNG)"/>
    <property type="match status" value="1"/>
</dbReference>
<dbReference type="GO" id="GO:0055070">
    <property type="term" value="P:copper ion homeostasis"/>
    <property type="evidence" value="ECO:0007669"/>
    <property type="project" value="TreeGrafter"/>
</dbReference>
<keyword evidence="2" id="KW-1278">Translocase</keyword>
<reference evidence="5" key="1">
    <citation type="submission" date="2022-07" db="EMBL/GenBank/DDBJ databases">
        <title>Fungi with potential for degradation of polypropylene.</title>
        <authorList>
            <person name="Gostincar C."/>
        </authorList>
    </citation>
    <scope>NUCLEOTIDE SEQUENCE</scope>
    <source>
        <strain evidence="5">EXF-13287</strain>
    </source>
</reference>
<keyword evidence="1" id="KW-0479">Metal-binding</keyword>
<feature type="transmembrane region" description="Helical" evidence="3">
    <location>
        <begin position="273"/>
        <end position="290"/>
    </location>
</feature>
<evidence type="ECO:0000256" key="2">
    <source>
        <dbReference type="ARBA" id="ARBA00022967"/>
    </source>
</evidence>
<dbReference type="Gene3D" id="2.70.150.10">
    <property type="entry name" value="Calcium-transporting ATPase, cytoplasmic transduction domain A"/>
    <property type="match status" value="1"/>
</dbReference>
<organism evidence="5 6">
    <name type="scientific">Coniochaeta hoffmannii</name>
    <dbReference type="NCBI Taxonomy" id="91930"/>
    <lineage>
        <taxon>Eukaryota</taxon>
        <taxon>Fungi</taxon>
        <taxon>Dikarya</taxon>
        <taxon>Ascomycota</taxon>
        <taxon>Pezizomycotina</taxon>
        <taxon>Sordariomycetes</taxon>
        <taxon>Sordariomycetidae</taxon>
        <taxon>Coniochaetales</taxon>
        <taxon>Coniochaetaceae</taxon>
        <taxon>Coniochaeta</taxon>
    </lineage>
</organism>
<dbReference type="InterPro" id="IPR008250">
    <property type="entry name" value="ATPase_P-typ_transduc_dom_A_sf"/>
</dbReference>
<dbReference type="SUPFAM" id="SSF81653">
    <property type="entry name" value="Calcium ATPase, transduction domain A"/>
    <property type="match status" value="1"/>
</dbReference>
<proteinExistence type="predicted"/>
<comment type="caution">
    <text evidence="5">The sequence shown here is derived from an EMBL/GenBank/DDBJ whole genome shotgun (WGS) entry which is preliminary data.</text>
</comment>
<dbReference type="GO" id="GO:0016020">
    <property type="term" value="C:membrane"/>
    <property type="evidence" value="ECO:0007669"/>
    <property type="project" value="TreeGrafter"/>
</dbReference>
<feature type="transmembrane region" description="Helical" evidence="3">
    <location>
        <begin position="142"/>
        <end position="167"/>
    </location>
</feature>
<dbReference type="Proteomes" id="UP001174691">
    <property type="component" value="Unassembled WGS sequence"/>
</dbReference>
<gene>
    <name evidence="5" type="ORF">NKR19_g7993</name>
</gene>
<evidence type="ECO:0000313" key="6">
    <source>
        <dbReference type="Proteomes" id="UP001174691"/>
    </source>
</evidence>
<dbReference type="GO" id="GO:0043682">
    <property type="term" value="F:P-type divalent copper transporter activity"/>
    <property type="evidence" value="ECO:0007669"/>
    <property type="project" value="TreeGrafter"/>
</dbReference>
<dbReference type="FunFam" id="2.70.150.10:FF:000068">
    <property type="entry name" value="Copper resistance-associated P-type ATPase"/>
    <property type="match status" value="1"/>
</dbReference>
<dbReference type="GO" id="GO:0005507">
    <property type="term" value="F:copper ion binding"/>
    <property type="evidence" value="ECO:0007669"/>
    <property type="project" value="TreeGrafter"/>
</dbReference>
<dbReference type="Pfam" id="PF00122">
    <property type="entry name" value="E1-E2_ATPase"/>
    <property type="match status" value="1"/>
</dbReference>
<keyword evidence="3" id="KW-0812">Transmembrane</keyword>
<feature type="transmembrane region" description="Helical" evidence="3">
    <location>
        <begin position="238"/>
        <end position="261"/>
    </location>
</feature>
<dbReference type="InterPro" id="IPR059000">
    <property type="entry name" value="ATPase_P-type_domA"/>
</dbReference>
<feature type="domain" description="P-type ATPase A" evidence="4">
    <location>
        <begin position="326"/>
        <end position="414"/>
    </location>
</feature>
<keyword evidence="3" id="KW-1133">Transmembrane helix</keyword>
<evidence type="ECO:0000313" key="5">
    <source>
        <dbReference type="EMBL" id="KAJ9138017.1"/>
    </source>
</evidence>
<dbReference type="EMBL" id="JANBVN010000151">
    <property type="protein sequence ID" value="KAJ9138017.1"/>
    <property type="molecule type" value="Genomic_DNA"/>
</dbReference>
<evidence type="ECO:0000259" key="4">
    <source>
        <dbReference type="Pfam" id="PF00122"/>
    </source>
</evidence>